<proteinExistence type="inferred from homology"/>
<keyword evidence="6" id="KW-0521">NADP</keyword>
<dbReference type="InterPro" id="IPR029903">
    <property type="entry name" value="RmlD-like-bd"/>
</dbReference>
<sequence>MRILLTGSKGQLGRCFKDRLPEDWELIAADSATLNITDAAAVMNMAKNFQPDVIVNTAAYTDVDKAEKEQDAAFAVNSTAVYNLGVAASAVKARFVHISTDYVFDGKGKAPYTEISPVNPSSVYGKSKLAGELLALAANPDCLIIRTSWVFSEYGNNFVKKILAAAATKKELSVVEDQYGCPTYAGDLAQTIIALLEQPTFTRGLYHYCGEKPVSWYEFAKEIIQEATAYQPALNEIEVKAMNSSELPAGAPRPSYSVLDCSKILMDCSVDKSDWQKSLKEVIQKLNTQ</sequence>
<accession>A0A5J6PYX8</accession>
<dbReference type="Proteomes" id="UP000325713">
    <property type="component" value="Chromosome"/>
</dbReference>
<dbReference type="GO" id="GO:0008831">
    <property type="term" value="F:dTDP-4-dehydrorhamnose reductase activity"/>
    <property type="evidence" value="ECO:0007669"/>
    <property type="project" value="UniProtKB-EC"/>
</dbReference>
<dbReference type="PANTHER" id="PTHR10491:SF4">
    <property type="entry name" value="METHIONINE ADENOSYLTRANSFERASE 2 SUBUNIT BETA"/>
    <property type="match status" value="1"/>
</dbReference>
<dbReference type="Gene3D" id="3.90.25.10">
    <property type="entry name" value="UDP-galactose 4-epimerase, domain 1"/>
    <property type="match status" value="1"/>
</dbReference>
<evidence type="ECO:0000256" key="4">
    <source>
        <dbReference type="ARBA" id="ARBA00017099"/>
    </source>
</evidence>
<evidence type="ECO:0000256" key="1">
    <source>
        <dbReference type="ARBA" id="ARBA00004781"/>
    </source>
</evidence>
<dbReference type="NCBIfam" id="TIGR01214">
    <property type="entry name" value="rmlD"/>
    <property type="match status" value="1"/>
</dbReference>
<evidence type="ECO:0000313" key="9">
    <source>
        <dbReference type="Proteomes" id="UP000325713"/>
    </source>
</evidence>
<dbReference type="OrthoDB" id="9803892at2"/>
<dbReference type="SUPFAM" id="SSF51735">
    <property type="entry name" value="NAD(P)-binding Rossmann-fold domains"/>
    <property type="match status" value="1"/>
</dbReference>
<dbReference type="UniPathway" id="UPA00124"/>
<evidence type="ECO:0000259" key="7">
    <source>
        <dbReference type="Pfam" id="PF04321"/>
    </source>
</evidence>
<dbReference type="KEGG" id="nzl:D0T92_05615"/>
<dbReference type="EC" id="1.1.1.133" evidence="3 6"/>
<dbReference type="FunFam" id="3.40.50.720:FF:000159">
    <property type="entry name" value="dTDP-4-dehydrorhamnose reductase"/>
    <property type="match status" value="1"/>
</dbReference>
<feature type="domain" description="RmlD-like substrate binding" evidence="7">
    <location>
        <begin position="1"/>
        <end position="286"/>
    </location>
</feature>
<evidence type="ECO:0000256" key="5">
    <source>
        <dbReference type="ARBA" id="ARBA00048200"/>
    </source>
</evidence>
<dbReference type="EMBL" id="CP031700">
    <property type="protein sequence ID" value="QEY26057.1"/>
    <property type="molecule type" value="Genomic_DNA"/>
</dbReference>
<dbReference type="Pfam" id="PF04321">
    <property type="entry name" value="RmlD_sub_bind"/>
    <property type="match status" value="1"/>
</dbReference>
<keyword evidence="6 8" id="KW-0560">Oxidoreductase</keyword>
<name>A0A5J6PYX8_9NEIS</name>
<dbReference type="InterPro" id="IPR005913">
    <property type="entry name" value="dTDP_dehydrorham_reduct"/>
</dbReference>
<evidence type="ECO:0000313" key="8">
    <source>
        <dbReference type="EMBL" id="QEY26057.1"/>
    </source>
</evidence>
<dbReference type="AlphaFoldDB" id="A0A5J6PYX8"/>
<dbReference type="GO" id="GO:0005829">
    <property type="term" value="C:cytosol"/>
    <property type="evidence" value="ECO:0007669"/>
    <property type="project" value="TreeGrafter"/>
</dbReference>
<evidence type="ECO:0000256" key="3">
    <source>
        <dbReference type="ARBA" id="ARBA00012929"/>
    </source>
</evidence>
<dbReference type="RefSeq" id="WP_151050995.1">
    <property type="nucleotide sequence ID" value="NZ_CP031700.1"/>
</dbReference>
<comment type="cofactor">
    <cofactor evidence="6">
        <name>Mg(2+)</name>
        <dbReference type="ChEBI" id="CHEBI:18420"/>
    </cofactor>
    <text evidence="6">Binds 1 Mg(2+) ion per monomer.</text>
</comment>
<dbReference type="CDD" id="cd05254">
    <property type="entry name" value="dTDP_HR_like_SDR_e"/>
    <property type="match status" value="1"/>
</dbReference>
<comment type="function">
    <text evidence="6">Catalyzes the reduction of dTDP-6-deoxy-L-lyxo-4-hexulose to yield dTDP-L-rhamnose.</text>
</comment>
<comment type="catalytic activity">
    <reaction evidence="5 6">
        <text>dTDP-beta-L-rhamnose + NADP(+) = dTDP-4-dehydro-beta-L-rhamnose + NADPH + H(+)</text>
        <dbReference type="Rhea" id="RHEA:21796"/>
        <dbReference type="ChEBI" id="CHEBI:15378"/>
        <dbReference type="ChEBI" id="CHEBI:57510"/>
        <dbReference type="ChEBI" id="CHEBI:57783"/>
        <dbReference type="ChEBI" id="CHEBI:58349"/>
        <dbReference type="ChEBI" id="CHEBI:62830"/>
        <dbReference type="EC" id="1.1.1.133"/>
    </reaction>
</comment>
<organism evidence="8 9">
    <name type="scientific">Neisseria zalophi</name>
    <dbReference type="NCBI Taxonomy" id="640030"/>
    <lineage>
        <taxon>Bacteria</taxon>
        <taxon>Pseudomonadati</taxon>
        <taxon>Pseudomonadota</taxon>
        <taxon>Betaproteobacteria</taxon>
        <taxon>Neisseriales</taxon>
        <taxon>Neisseriaceae</taxon>
        <taxon>Neisseria</taxon>
    </lineage>
</organism>
<keyword evidence="9" id="KW-1185">Reference proteome</keyword>
<gene>
    <name evidence="8" type="primary">rfbD</name>
    <name evidence="8" type="ORF">D0T92_05615</name>
</gene>
<protein>
    <recommendedName>
        <fullName evidence="4 6">dTDP-4-dehydrorhamnose reductase</fullName>
        <ecNumber evidence="3 6">1.1.1.133</ecNumber>
    </recommendedName>
</protein>
<comment type="pathway">
    <text evidence="1 6">Carbohydrate biosynthesis; dTDP-L-rhamnose biosynthesis.</text>
</comment>
<comment type="similarity">
    <text evidence="2 6">Belongs to the dTDP-4-dehydrorhamnose reductase family.</text>
</comment>
<dbReference type="InterPro" id="IPR036291">
    <property type="entry name" value="NAD(P)-bd_dom_sf"/>
</dbReference>
<dbReference type="PANTHER" id="PTHR10491">
    <property type="entry name" value="DTDP-4-DEHYDRORHAMNOSE REDUCTASE"/>
    <property type="match status" value="1"/>
</dbReference>
<reference evidence="8 9" key="1">
    <citation type="submission" date="2018-08" db="EMBL/GenBank/DDBJ databases">
        <title>Neisseria zalophi ATCC BAA-2455 complete genome.</title>
        <authorList>
            <person name="Veseli I.A."/>
            <person name="Buttler R."/>
            <person name="Mascarenhas dos Santos A.C."/>
            <person name="Pombert J.-F."/>
        </authorList>
    </citation>
    <scope>NUCLEOTIDE SEQUENCE [LARGE SCALE GENOMIC DNA]</scope>
    <source>
        <strain evidence="8 9">ATCC BAA-2455</strain>
    </source>
</reference>
<evidence type="ECO:0000256" key="6">
    <source>
        <dbReference type="RuleBase" id="RU364082"/>
    </source>
</evidence>
<dbReference type="Gene3D" id="3.40.50.720">
    <property type="entry name" value="NAD(P)-binding Rossmann-like Domain"/>
    <property type="match status" value="1"/>
</dbReference>
<evidence type="ECO:0000256" key="2">
    <source>
        <dbReference type="ARBA" id="ARBA00010944"/>
    </source>
</evidence>
<dbReference type="GO" id="GO:0019305">
    <property type="term" value="P:dTDP-rhamnose biosynthetic process"/>
    <property type="evidence" value="ECO:0007669"/>
    <property type="project" value="UniProtKB-UniPathway"/>
</dbReference>